<evidence type="ECO:0000313" key="1">
    <source>
        <dbReference type="EMBL" id="AKG36157.1"/>
    </source>
</evidence>
<dbReference type="PANTHER" id="PTHR37816:SF3">
    <property type="entry name" value="MODULATES DNA TOPOLOGY"/>
    <property type="match status" value="1"/>
</dbReference>
<dbReference type="EMBL" id="CP011114">
    <property type="protein sequence ID" value="AKG36157.1"/>
    <property type="molecule type" value="Genomic_DNA"/>
</dbReference>
<proteinExistence type="predicted"/>
<gene>
    <name evidence="1" type="ORF">VK70_17625</name>
</gene>
<dbReference type="InterPro" id="IPR027417">
    <property type="entry name" value="P-loop_NTPase"/>
</dbReference>
<dbReference type="AlphaFoldDB" id="A0A0F7FCR6"/>
<dbReference type="Proteomes" id="UP000034189">
    <property type="component" value="Chromosome"/>
</dbReference>
<dbReference type="Gene3D" id="3.40.50.300">
    <property type="entry name" value="P-loop containing nucleotide triphosphate hydrolases"/>
    <property type="match status" value="1"/>
</dbReference>
<dbReference type="NCBIfam" id="NF005994">
    <property type="entry name" value="PRK08118.1"/>
    <property type="match status" value="1"/>
</dbReference>
<dbReference type="PANTHER" id="PTHR37816">
    <property type="entry name" value="YALI0E33011P"/>
    <property type="match status" value="1"/>
</dbReference>
<dbReference type="SUPFAM" id="SSF52540">
    <property type="entry name" value="P-loop containing nucleoside triphosphate hydrolases"/>
    <property type="match status" value="1"/>
</dbReference>
<dbReference type="HOGENOM" id="CLU_092618_0_1_9"/>
<dbReference type="RefSeq" id="WP_025694302.1">
    <property type="nucleotide sequence ID" value="NZ_ASQQ01000105.1"/>
</dbReference>
<sequence>MNRILVIGSSGSGKSTLSQKLIKILNIPVIHLDAYFWNANWVPTPNDEWDQIVEKFTNEDQWIIDGNYSRTMDIRIKKADLIIFLDMPRLLCMYRIIKRRIKYHKKARPDMNEGCPEKLDWEFVKWVWNYRKRSRMNTIKKLEHIRENQQVIIVKTRRQVEEWIESLKSNFSIAR</sequence>
<dbReference type="OrthoDB" id="1201990at2"/>
<name>A0A0F7FCR6_PAEDU</name>
<organism evidence="1 2">
    <name type="scientific">Paenibacillus durus ATCC 35681</name>
    <dbReference type="NCBI Taxonomy" id="1333534"/>
    <lineage>
        <taxon>Bacteria</taxon>
        <taxon>Bacillati</taxon>
        <taxon>Bacillota</taxon>
        <taxon>Bacilli</taxon>
        <taxon>Bacillales</taxon>
        <taxon>Paenibacillaceae</taxon>
        <taxon>Paenibacillus</taxon>
    </lineage>
</organism>
<reference evidence="1 2" key="2">
    <citation type="journal article" date="2016" name="Genome Announc.">
        <title>Genome Sequence of a Gram-Positive Diazotroph, Paenibacillus durus Type Strain ATCC 35681.</title>
        <authorList>
            <person name="Halim M.A."/>
            <person name="Rahman A.Y."/>
            <person name="Sim K.S."/>
            <person name="Yam H.C."/>
            <person name="Rahim A.A."/>
            <person name="Ghazali A.H."/>
            <person name="Najimudin N."/>
        </authorList>
    </citation>
    <scope>NUCLEOTIDE SEQUENCE [LARGE SCALE GENOMIC DNA]</scope>
    <source>
        <strain evidence="1 2">ATCC 35681</strain>
    </source>
</reference>
<accession>A0A0F7FCR6</accession>
<dbReference type="PATRIC" id="fig|1333534.5.peg.3884"/>
<protein>
    <submittedName>
        <fullName evidence="1">ATPase AAA</fullName>
    </submittedName>
</protein>
<evidence type="ECO:0000313" key="2">
    <source>
        <dbReference type="Proteomes" id="UP000034189"/>
    </source>
</evidence>
<dbReference type="InterPro" id="IPR052922">
    <property type="entry name" value="Cytidylate_Kinase-2"/>
</dbReference>
<reference evidence="1 2" key="1">
    <citation type="submission" date="2015-03" db="EMBL/GenBank/DDBJ databases">
        <authorList>
            <person name="Abdul Halim M."/>
        </authorList>
    </citation>
    <scope>NUCLEOTIDE SEQUENCE [LARGE SCALE GENOMIC DNA]</scope>
    <source>
        <strain evidence="1 2">ATCC 35681</strain>
    </source>
</reference>